<dbReference type="EMBL" id="JBBPBN010000003">
    <property type="protein sequence ID" value="KAK9043456.1"/>
    <property type="molecule type" value="Genomic_DNA"/>
</dbReference>
<keyword evidence="2" id="KW-1185">Reference proteome</keyword>
<accession>A0ABR2U145</accession>
<protein>
    <submittedName>
        <fullName evidence="1">Uncharacterized protein</fullName>
    </submittedName>
</protein>
<dbReference type="Proteomes" id="UP001396334">
    <property type="component" value="Unassembled WGS sequence"/>
</dbReference>
<sequence>MMVSPTVFPKAVTSSADPHFTVDDFSELPVTAVTCHRFLGHNSLSTLTSGVFSEEQLATLQKMFINLGGTSNANVVLSGNEG</sequence>
<gene>
    <name evidence="1" type="ORF">V6N11_071799</name>
</gene>
<comment type="caution">
    <text evidence="1">The sequence shown here is derived from an EMBL/GenBank/DDBJ whole genome shotgun (WGS) entry which is preliminary data.</text>
</comment>
<organism evidence="1 2">
    <name type="scientific">Hibiscus sabdariffa</name>
    <name type="common">roselle</name>
    <dbReference type="NCBI Taxonomy" id="183260"/>
    <lineage>
        <taxon>Eukaryota</taxon>
        <taxon>Viridiplantae</taxon>
        <taxon>Streptophyta</taxon>
        <taxon>Embryophyta</taxon>
        <taxon>Tracheophyta</taxon>
        <taxon>Spermatophyta</taxon>
        <taxon>Magnoliopsida</taxon>
        <taxon>eudicotyledons</taxon>
        <taxon>Gunneridae</taxon>
        <taxon>Pentapetalae</taxon>
        <taxon>rosids</taxon>
        <taxon>malvids</taxon>
        <taxon>Malvales</taxon>
        <taxon>Malvaceae</taxon>
        <taxon>Malvoideae</taxon>
        <taxon>Hibiscus</taxon>
    </lineage>
</organism>
<reference evidence="1 2" key="1">
    <citation type="journal article" date="2024" name="G3 (Bethesda)">
        <title>Genome assembly of Hibiscus sabdariffa L. provides insights into metabolisms of medicinal natural products.</title>
        <authorList>
            <person name="Kim T."/>
        </authorList>
    </citation>
    <scope>NUCLEOTIDE SEQUENCE [LARGE SCALE GENOMIC DNA]</scope>
    <source>
        <strain evidence="1">TK-2024</strain>
        <tissue evidence="1">Old leaves</tissue>
    </source>
</reference>
<evidence type="ECO:0000313" key="2">
    <source>
        <dbReference type="Proteomes" id="UP001396334"/>
    </source>
</evidence>
<proteinExistence type="predicted"/>
<evidence type="ECO:0000313" key="1">
    <source>
        <dbReference type="EMBL" id="KAK9043456.1"/>
    </source>
</evidence>
<name>A0ABR2U145_9ROSI</name>